<evidence type="ECO:0000256" key="2">
    <source>
        <dbReference type="ARBA" id="ARBA00004245"/>
    </source>
</evidence>
<keyword evidence="11" id="KW-1185">Reference proteome</keyword>
<evidence type="ECO:0000256" key="7">
    <source>
        <dbReference type="ARBA" id="ARBA00023212"/>
    </source>
</evidence>
<dbReference type="AlphaFoldDB" id="A0ABD2QJL3"/>
<keyword evidence="5" id="KW-0677">Repeat</keyword>
<comment type="subcellular location">
    <subcellularLocation>
        <location evidence="1">Cell projection</location>
        <location evidence="1">Cilium</location>
    </subcellularLocation>
    <subcellularLocation>
        <location evidence="2">Cytoplasm</location>
        <location evidence="2">Cytoskeleton</location>
    </subcellularLocation>
</comment>
<keyword evidence="3" id="KW-0963">Cytoplasm</keyword>
<protein>
    <submittedName>
        <fullName evidence="10">Cilia- and flagella-associated protein 43</fullName>
    </submittedName>
</protein>
<dbReference type="Pfam" id="PF25828">
    <property type="entry name" value="CC_Cfap43"/>
    <property type="match status" value="1"/>
</dbReference>
<evidence type="ECO:0000256" key="5">
    <source>
        <dbReference type="ARBA" id="ARBA00022737"/>
    </source>
</evidence>
<keyword evidence="4" id="KW-0853">WD repeat</keyword>
<keyword evidence="10" id="KW-0969">Cilium</keyword>
<dbReference type="EMBL" id="JBJKFK010000107">
    <property type="protein sequence ID" value="KAL3319725.1"/>
    <property type="molecule type" value="Genomic_DNA"/>
</dbReference>
<organism evidence="10 11">
    <name type="scientific">Cichlidogyrus casuarinus</name>
    <dbReference type="NCBI Taxonomy" id="1844966"/>
    <lineage>
        <taxon>Eukaryota</taxon>
        <taxon>Metazoa</taxon>
        <taxon>Spiralia</taxon>
        <taxon>Lophotrochozoa</taxon>
        <taxon>Platyhelminthes</taxon>
        <taxon>Monogenea</taxon>
        <taxon>Monopisthocotylea</taxon>
        <taxon>Dactylogyridea</taxon>
        <taxon>Ancyrocephalidae</taxon>
        <taxon>Cichlidogyrus</taxon>
    </lineage>
</organism>
<keyword evidence="8" id="KW-0966">Cell projection</keyword>
<evidence type="ECO:0000313" key="10">
    <source>
        <dbReference type="EMBL" id="KAL3319725.1"/>
    </source>
</evidence>
<sequence>MDVLLAHGDCDRICLLALQAAEQFSEMGYIIAPAKIKRMSTLYWPQEDGTLCLAAILQQQETVDRHLSVMLYFVKKDLLKNPSNHFAKPTHCIFDEGHLLCRSLKIASNCIDLLFTCGTRNCLNLFMLESRSSPTNKLFKQLKLSHLEVTVEPDPEKEKPLETKEILDLTSEISSDCARLKRIDGTLDKAFIYNSSGAIGMLELQPDESQATFKNLDQMHRTFSNEGMHVSFLAQEQFVASCAMDCSIVLAKLEPSLDLHIDQVDKQLAKMELKRLRSMDRVECIMNDFVDEQRENPEPERLMTAFRHRILHTFQISFTKKAEIEEDKRFASERKELRRQLEQLRNQVHEMYLHNESLEDYQKLIPIEFDLDFEEQAVINAETSEMVKKSLAEIKREDLTLRYQRKKLLDQVWEDMTVKGRTLCGFHELFEVPNYPIKEFNFVEEEEQKKTELRRQIDQEIRSELQLDHDLKVRHSKCVI</sequence>
<dbReference type="PANTHER" id="PTHR14885:SF1">
    <property type="entry name" value="CILIA- AND FLAGELLA-ASSOCIATED PROTEIN 43"/>
    <property type="match status" value="1"/>
</dbReference>
<dbReference type="Proteomes" id="UP001626550">
    <property type="component" value="Unassembled WGS sequence"/>
</dbReference>
<evidence type="ECO:0000256" key="4">
    <source>
        <dbReference type="ARBA" id="ARBA00022574"/>
    </source>
</evidence>
<keyword evidence="6 9" id="KW-0175">Coiled coil</keyword>
<comment type="caution">
    <text evidence="10">The sequence shown here is derived from an EMBL/GenBank/DDBJ whole genome shotgun (WGS) entry which is preliminary data.</text>
</comment>
<evidence type="ECO:0000313" key="11">
    <source>
        <dbReference type="Proteomes" id="UP001626550"/>
    </source>
</evidence>
<gene>
    <name evidence="10" type="primary">WDR96_1</name>
    <name evidence="10" type="ORF">Ciccas_001595</name>
</gene>
<feature type="coiled-coil region" evidence="9">
    <location>
        <begin position="327"/>
        <end position="354"/>
    </location>
</feature>
<evidence type="ECO:0000256" key="3">
    <source>
        <dbReference type="ARBA" id="ARBA00022490"/>
    </source>
</evidence>
<evidence type="ECO:0000256" key="6">
    <source>
        <dbReference type="ARBA" id="ARBA00023054"/>
    </source>
</evidence>
<keyword evidence="10" id="KW-0282">Flagellum</keyword>
<dbReference type="GO" id="GO:0005856">
    <property type="term" value="C:cytoskeleton"/>
    <property type="evidence" value="ECO:0007669"/>
    <property type="project" value="UniProtKB-SubCell"/>
</dbReference>
<dbReference type="PANTHER" id="PTHR14885">
    <property type="entry name" value="CILIA- AND FLAGELLA-ASSOCIATED PROTEIN 43-RELATED"/>
    <property type="match status" value="1"/>
</dbReference>
<reference evidence="10 11" key="1">
    <citation type="submission" date="2024-11" db="EMBL/GenBank/DDBJ databases">
        <title>Adaptive evolution of stress response genes in parasites aligns with host niche diversity.</title>
        <authorList>
            <person name="Hahn C."/>
            <person name="Resl P."/>
        </authorList>
    </citation>
    <scope>NUCLEOTIDE SEQUENCE [LARGE SCALE GENOMIC DNA]</scope>
    <source>
        <strain evidence="10">EGGRZ-B1_66</strain>
        <tissue evidence="10">Body</tissue>
    </source>
</reference>
<name>A0ABD2QJL3_9PLAT</name>
<proteinExistence type="predicted"/>
<evidence type="ECO:0000256" key="1">
    <source>
        <dbReference type="ARBA" id="ARBA00004138"/>
    </source>
</evidence>
<keyword evidence="7" id="KW-0206">Cytoskeleton</keyword>
<evidence type="ECO:0000256" key="8">
    <source>
        <dbReference type="ARBA" id="ARBA00023273"/>
    </source>
</evidence>
<dbReference type="GO" id="GO:0005929">
    <property type="term" value="C:cilium"/>
    <property type="evidence" value="ECO:0007669"/>
    <property type="project" value="UniProtKB-SubCell"/>
</dbReference>
<accession>A0ABD2QJL3</accession>
<evidence type="ECO:0000256" key="9">
    <source>
        <dbReference type="SAM" id="Coils"/>
    </source>
</evidence>